<keyword evidence="1" id="KW-1133">Transmembrane helix</keyword>
<keyword evidence="1" id="KW-0472">Membrane</keyword>
<comment type="caution">
    <text evidence="2">The sequence shown here is derived from an EMBL/GenBank/DDBJ whole genome shotgun (WGS) entry which is preliminary data.</text>
</comment>
<dbReference type="PANTHER" id="PTHR41771:SF1">
    <property type="entry name" value="MEMBRANE PROTEIN"/>
    <property type="match status" value="1"/>
</dbReference>
<feature type="transmembrane region" description="Helical" evidence="1">
    <location>
        <begin position="24"/>
        <end position="43"/>
    </location>
</feature>
<dbReference type="EMBL" id="SNXO01000007">
    <property type="protein sequence ID" value="TDP58411.1"/>
    <property type="molecule type" value="Genomic_DNA"/>
</dbReference>
<evidence type="ECO:0000313" key="2">
    <source>
        <dbReference type="EMBL" id="TDP58411.1"/>
    </source>
</evidence>
<accession>A0A4R6Q838</accession>
<dbReference type="OrthoDB" id="5753718at2"/>
<evidence type="ECO:0000256" key="1">
    <source>
        <dbReference type="SAM" id="Phobius"/>
    </source>
</evidence>
<name>A0A4R6Q838_9FIRM</name>
<protein>
    <submittedName>
        <fullName evidence="2">Putative membrane protein</fullName>
    </submittedName>
</protein>
<feature type="transmembrane region" description="Helical" evidence="1">
    <location>
        <begin position="249"/>
        <end position="270"/>
    </location>
</feature>
<organism evidence="2 3">
    <name type="scientific">Aminicella lysinilytica</name>
    <dbReference type="NCBI Taxonomy" id="433323"/>
    <lineage>
        <taxon>Bacteria</taxon>
        <taxon>Bacillati</taxon>
        <taxon>Bacillota</taxon>
        <taxon>Clostridia</taxon>
        <taxon>Peptostreptococcales</taxon>
        <taxon>Anaerovoracaceae</taxon>
        <taxon>Aminicella</taxon>
    </lineage>
</organism>
<reference evidence="2 3" key="1">
    <citation type="submission" date="2019-03" db="EMBL/GenBank/DDBJ databases">
        <title>Genomic Encyclopedia of Type Strains, Phase IV (KMG-IV): sequencing the most valuable type-strain genomes for metagenomic binning, comparative biology and taxonomic classification.</title>
        <authorList>
            <person name="Goeker M."/>
        </authorList>
    </citation>
    <scope>NUCLEOTIDE SEQUENCE [LARGE SCALE GENOMIC DNA]</scope>
    <source>
        <strain evidence="2 3">DSM 28287</strain>
    </source>
</reference>
<feature type="transmembrane region" description="Helical" evidence="1">
    <location>
        <begin position="385"/>
        <end position="410"/>
    </location>
</feature>
<gene>
    <name evidence="2" type="ORF">EV211_1079</name>
</gene>
<feature type="transmembrane region" description="Helical" evidence="1">
    <location>
        <begin position="194"/>
        <end position="213"/>
    </location>
</feature>
<feature type="transmembrane region" description="Helical" evidence="1">
    <location>
        <begin position="338"/>
        <end position="365"/>
    </location>
</feature>
<feature type="transmembrane region" description="Helical" evidence="1">
    <location>
        <begin position="219"/>
        <end position="237"/>
    </location>
</feature>
<sequence length="417" mass="45788">MDSSLSTKPKLKETILDRADRNKLIIKILLFVVCVCVVGVFTVNDYFLYDKPIGKITKVTNTYSETKDGYDGTYSYNEKYYDQTITATIMNGKYKGKIVTLTNEYGKSEVYDTKYSKGDRVFIEQIKHASKSGAGAAAATTSKSGAGAAAASTSKSGAALTGNISGTKRDWLVAIVLTILFGLFLLVGGKKGALTILSLVLNMGAFYVVLLLYTKGINILAMTIPMTIFFTAMLLFFMHGRSEKTMLSFVATIITILATTAIAAIVIHFGERIDYDFMDYLNQPYDQDDANLIFISEILVGCLGAVMDVVVTMVMTVDQITETGMDVTRRNYIDSCRAVGDDLVGTMINLMLFTNIAACIPRFVLFMRNGIAFTTILKYNVFFEVARFLTGSIGVVLAIPVSAAVAIWYYRKKVAKC</sequence>
<dbReference type="Pfam" id="PF07907">
    <property type="entry name" value="YibE_F"/>
    <property type="match status" value="1"/>
</dbReference>
<keyword evidence="1" id="KW-0812">Transmembrane</keyword>
<proteinExistence type="predicted"/>
<dbReference type="AlphaFoldDB" id="A0A4R6Q838"/>
<dbReference type="InterPro" id="IPR012507">
    <property type="entry name" value="YibE_F"/>
</dbReference>
<feature type="transmembrane region" description="Helical" evidence="1">
    <location>
        <begin position="171"/>
        <end position="187"/>
    </location>
</feature>
<dbReference type="PANTHER" id="PTHR41771">
    <property type="entry name" value="MEMBRANE PROTEIN-RELATED"/>
    <property type="match status" value="1"/>
</dbReference>
<dbReference type="RefSeq" id="WP_133527922.1">
    <property type="nucleotide sequence ID" value="NZ_SNXO01000007.1"/>
</dbReference>
<evidence type="ECO:0000313" key="3">
    <source>
        <dbReference type="Proteomes" id="UP000295500"/>
    </source>
</evidence>
<keyword evidence="3" id="KW-1185">Reference proteome</keyword>
<feature type="transmembrane region" description="Helical" evidence="1">
    <location>
        <begin position="290"/>
        <end position="317"/>
    </location>
</feature>
<dbReference type="Proteomes" id="UP000295500">
    <property type="component" value="Unassembled WGS sequence"/>
</dbReference>